<evidence type="ECO:0000313" key="3">
    <source>
        <dbReference type="Proteomes" id="UP000238415"/>
    </source>
</evidence>
<organism evidence="2 3">
    <name type="scientific">Neomoorella humiferrea</name>
    <dbReference type="NCBI Taxonomy" id="676965"/>
    <lineage>
        <taxon>Bacteria</taxon>
        <taxon>Bacillati</taxon>
        <taxon>Bacillota</taxon>
        <taxon>Clostridia</taxon>
        <taxon>Neomoorellales</taxon>
        <taxon>Neomoorellaceae</taxon>
        <taxon>Neomoorella</taxon>
    </lineage>
</organism>
<dbReference type="Gene3D" id="3.30.460.10">
    <property type="entry name" value="Beta Polymerase, domain 2"/>
    <property type="match status" value="1"/>
</dbReference>
<dbReference type="GO" id="GO:0016740">
    <property type="term" value="F:transferase activity"/>
    <property type="evidence" value="ECO:0007669"/>
    <property type="project" value="UniProtKB-KW"/>
</dbReference>
<dbReference type="PANTHER" id="PTHR43852:SF3">
    <property type="entry name" value="NUCLEOTIDYLTRANSFERASE"/>
    <property type="match status" value="1"/>
</dbReference>
<proteinExistence type="predicted"/>
<evidence type="ECO:0000259" key="1">
    <source>
        <dbReference type="Pfam" id="PF18765"/>
    </source>
</evidence>
<accession>A0A2T0AVP7</accession>
<dbReference type="InterPro" id="IPR052930">
    <property type="entry name" value="TA_antitoxin_MntA"/>
</dbReference>
<dbReference type="InterPro" id="IPR041633">
    <property type="entry name" value="Polbeta"/>
</dbReference>
<dbReference type="CDD" id="cd05403">
    <property type="entry name" value="NT_KNTase_like"/>
    <property type="match status" value="1"/>
</dbReference>
<evidence type="ECO:0000313" key="2">
    <source>
        <dbReference type="EMBL" id="PRR74774.1"/>
    </source>
</evidence>
<dbReference type="Proteomes" id="UP000238415">
    <property type="component" value="Unassembled WGS sequence"/>
</dbReference>
<gene>
    <name evidence="2" type="ORF">MOHU_07550</name>
</gene>
<dbReference type="SUPFAM" id="SSF81301">
    <property type="entry name" value="Nucleotidyltransferase"/>
    <property type="match status" value="1"/>
</dbReference>
<dbReference type="RefSeq" id="WP_106004767.1">
    <property type="nucleotide sequence ID" value="NZ_CP136419.1"/>
</dbReference>
<comment type="caution">
    <text evidence="2">The sequence shown here is derived from an EMBL/GenBank/DDBJ whole genome shotgun (WGS) entry which is preliminary data.</text>
</comment>
<keyword evidence="3" id="KW-1185">Reference proteome</keyword>
<sequence>MENTSLSLEERLRKALITRQEIIFAYLFGSHARGTANKLSDVDVAVFLDELRLPPVGHFGYKSELLVVMRQKLREPLDFVILNEAPLPLRFRVLRDGKLLFCRDVRARITFHEKTMRDYLDFRPLQKIQEQVLYKRLAAGFGGLGDG</sequence>
<protein>
    <submittedName>
        <fullName evidence="2">Nucleotidyltransferase domain protein</fullName>
    </submittedName>
</protein>
<dbReference type="NCBIfam" id="NF047752">
    <property type="entry name" value="MntA_antitoxin"/>
    <property type="match status" value="1"/>
</dbReference>
<reference evidence="2 3" key="1">
    <citation type="submission" date="2018-03" db="EMBL/GenBank/DDBJ databases">
        <title>Genome sequence of Moorella humiferrea DSM 23265.</title>
        <authorList>
            <person name="Poehlein A."/>
            <person name="Daniel R."/>
        </authorList>
    </citation>
    <scope>NUCLEOTIDE SEQUENCE [LARGE SCALE GENOMIC DNA]</scope>
    <source>
        <strain evidence="2 3">DSM 23265</strain>
    </source>
</reference>
<dbReference type="EMBL" id="PVXM01000007">
    <property type="protein sequence ID" value="PRR74774.1"/>
    <property type="molecule type" value="Genomic_DNA"/>
</dbReference>
<dbReference type="PANTHER" id="PTHR43852">
    <property type="entry name" value="NUCLEOTIDYLTRANSFERASE"/>
    <property type="match status" value="1"/>
</dbReference>
<dbReference type="InterPro" id="IPR043519">
    <property type="entry name" value="NT_sf"/>
</dbReference>
<dbReference type="AlphaFoldDB" id="A0A2T0AVP7"/>
<dbReference type="Pfam" id="PF18765">
    <property type="entry name" value="Polbeta"/>
    <property type="match status" value="1"/>
</dbReference>
<dbReference type="OrthoDB" id="360741at2"/>
<feature type="domain" description="Polymerase beta nucleotidyltransferase" evidence="1">
    <location>
        <begin position="11"/>
        <end position="104"/>
    </location>
</feature>
<keyword evidence="2" id="KW-0808">Transferase</keyword>
<name>A0A2T0AVP7_9FIRM</name>